<feature type="region of interest" description="Disordered" evidence="8">
    <location>
        <begin position="1190"/>
        <end position="1210"/>
    </location>
</feature>
<evidence type="ECO:0000313" key="10">
    <source>
        <dbReference type="EMBL" id="TKS77529.1"/>
    </source>
</evidence>
<feature type="region of interest" description="Disordered" evidence="8">
    <location>
        <begin position="544"/>
        <end position="736"/>
    </location>
</feature>
<feature type="compositionally biased region" description="Basic and acidic residues" evidence="8">
    <location>
        <begin position="572"/>
        <end position="584"/>
    </location>
</feature>
<feature type="region of interest" description="Disordered" evidence="8">
    <location>
        <begin position="1142"/>
        <end position="1166"/>
    </location>
</feature>
<keyword evidence="5" id="KW-0862">Zinc</keyword>
<dbReference type="GO" id="GO:0008270">
    <property type="term" value="F:zinc ion binding"/>
    <property type="evidence" value="ECO:0007669"/>
    <property type="project" value="UniProtKB-KW"/>
</dbReference>
<dbReference type="FunFam" id="3.30.160.60:FF:000100">
    <property type="entry name" value="Zinc finger 45-like"/>
    <property type="match status" value="1"/>
</dbReference>
<dbReference type="STRING" id="240159.A0A4U5URL2"/>
<feature type="domain" description="C2H2-type" evidence="9">
    <location>
        <begin position="1295"/>
        <end position="1323"/>
    </location>
</feature>
<dbReference type="EMBL" id="CM014087">
    <property type="protein sequence ID" value="TKS77529.1"/>
    <property type="molecule type" value="Genomic_DNA"/>
</dbReference>
<dbReference type="FunFam" id="3.30.160.60:FF:000444">
    <property type="entry name" value="Zinc finger protein 335"/>
    <property type="match status" value="1"/>
</dbReference>
<dbReference type="PANTHER" id="PTHR24403">
    <property type="entry name" value="ZINC FINGER PROTEIN"/>
    <property type="match status" value="1"/>
</dbReference>
<feature type="domain" description="C2H2-type" evidence="9">
    <location>
        <begin position="1211"/>
        <end position="1238"/>
    </location>
</feature>
<dbReference type="Proteomes" id="UP000298787">
    <property type="component" value="Chromosome 10"/>
</dbReference>
<proteinExistence type="predicted"/>
<sequence>MDSEENEVESSSDAGPSGMEEPSESGMGMESSEAMSADSSDAAASHPQAPESDCHVGQSSEGLVVFIPETSSSTDVRVSSVHLPDSSSVAQSTSVSSVSTVTQSVLVSESAQVLVHSSAVSEGAMMVSDSTASTSSDLGSAIDKIIESTIGPDIMNGCIAVTSAEDGGAETTQYLILQGPDDGAPMVAQMSSSALSDRIAIEALAEGPTSTCLDQGDLQGNLEPDQPDDQPGHSGYPEDSSSQPDQPQHSHPSQYMDCSADGPDQTGESSSSYVECSGEEPDQTRSQSGFPDYSGDNSDQDLPGYVEYSGADSNPTSRGHYVVECSAGYLECGVDDEERPHHSRSYIDSSVDHRTQTSRQYGTEYSGECVAAADSEQPGCSRYQARDDDEDDEQNQDPDQPQHSQQQPQHSCYMESSNGPEASLYADDSSSSDHPLADTACSGGLPEALQCSESQPGPYISSSGTYTSNPEPELAQQCSPSQEEPQGSQGPQDEARLVREMETSTVAEGSGGRPPNLAELEEMMEVVIVQQFKCKMCPYKSASKDTLINHMRDKHFKPTGDMPKKRKRGRPPKSETLARRQAEREEAEADPQQAEEEEDDIVDAGAIDDPEEDSDYNPADEDINGRPPAIIKKPAPPISSSSQGRPRRKVGRPRKYSLLDEGYSGKEAESVAKKPRVTGDASTPEEASSSGINNSPTMVTDGDTAEAAISQSDSENKDPSSNTQPEEEFFQRKRGRPSKRFLRKKYKKYINRNRYYKSLKPLLRPHNCWICGSRFLTQEDLRFHVDSHEGDDPELFKCLQCNYRCKRWSSLKEHMFNHEGTKPFKCEECDYTSVYKKDVIRHSAIHSKVKIYSMQKRLTQHMKTHSSEKPHMCDKCGKSFKKRYTFKMHLLTHIQSLGDSKFKCEFCDYTCDNKKLLLNHQLSHTNDRPFKCDYCKYSTSKEEFLVSHLAIKHTEWSVAHPEEPVRRRRRPFFTLQQIEELKQHHDDTQGLQNTIVAVDSATLQAMQGIEKASVSQDALGNTTIIYEQAESSDLSAQNALDLLLNMSNARELVGNTLQFGGVVHQVAVLNSEGKALEKGTWSTMTTAPGQAQKVVTFHVSENGETVLQEAYEAATSETGELTQIAIETYESGGDFSVVEQAAEENHSPEYSNGESSPSQTVEVSGSESLKSDKYYLTSALPDGVLQQVELSSEAPASPSAVGSPSPSTKRFSCRICSESFHGRSDMENHKRAHLDSNTFKCPDCDFTSTSWPEVKAHMEQHSYLRPHKCPNCSFATKNKKDLRRHMMTHTNEKPFACKLCGQRFNRNGHLKFHMERLHNQDHSTRKNRIATSQQTIIVNSDEEALATLQSLQTHQTAITSEQLQALGQEHIIVAQEQALSDQEEGTYIQQITTINGQTVQHLMTGDNQVQYIISQDGVQHLLPQEYVLVADGNHLQMPDGQIIQYEHDGAFLQEQQIAVSEDGQIQYLPVSSEQQIVNPEDLEAAAHSAVTAVADAAMAQTQTVYTEATPEQLEQLQQQGIHYDVITFTDE</sequence>
<organism evidence="10 11">
    <name type="scientific">Collichthys lucidus</name>
    <name type="common">Big head croaker</name>
    <name type="synonym">Sciaena lucida</name>
    <dbReference type="NCBI Taxonomy" id="240159"/>
    <lineage>
        <taxon>Eukaryota</taxon>
        <taxon>Metazoa</taxon>
        <taxon>Chordata</taxon>
        <taxon>Craniata</taxon>
        <taxon>Vertebrata</taxon>
        <taxon>Euteleostomi</taxon>
        <taxon>Actinopterygii</taxon>
        <taxon>Neopterygii</taxon>
        <taxon>Teleostei</taxon>
        <taxon>Neoteleostei</taxon>
        <taxon>Acanthomorphata</taxon>
        <taxon>Eupercaria</taxon>
        <taxon>Sciaenidae</taxon>
        <taxon>Collichthys</taxon>
    </lineage>
</organism>
<keyword evidence="6" id="KW-0539">Nucleus</keyword>
<dbReference type="InterPro" id="IPR036236">
    <property type="entry name" value="Znf_C2H2_sf"/>
</dbReference>
<dbReference type="GO" id="GO:0005634">
    <property type="term" value="C:nucleus"/>
    <property type="evidence" value="ECO:0007669"/>
    <property type="project" value="UniProtKB-SubCell"/>
</dbReference>
<dbReference type="InterPro" id="IPR050688">
    <property type="entry name" value="Zinc_finger/UBP_domain"/>
</dbReference>
<feature type="domain" description="C2H2-type" evidence="9">
    <location>
        <begin position="766"/>
        <end position="793"/>
    </location>
</feature>
<dbReference type="Pfam" id="PF00096">
    <property type="entry name" value="zf-C2H2"/>
    <property type="match status" value="2"/>
</dbReference>
<feature type="compositionally biased region" description="Polar residues" evidence="8">
    <location>
        <begin position="685"/>
        <end position="698"/>
    </location>
</feature>
<evidence type="ECO:0000256" key="6">
    <source>
        <dbReference type="ARBA" id="ARBA00023242"/>
    </source>
</evidence>
<name>A0A4U5URL2_COLLU</name>
<feature type="compositionally biased region" description="Polar residues" evidence="8">
    <location>
        <begin position="1148"/>
        <end position="1166"/>
    </location>
</feature>
<dbReference type="InterPro" id="IPR013087">
    <property type="entry name" value="Znf_C2H2_type"/>
</dbReference>
<evidence type="ECO:0000256" key="2">
    <source>
        <dbReference type="ARBA" id="ARBA00022723"/>
    </source>
</evidence>
<feature type="compositionally biased region" description="Acidic residues" evidence="8">
    <location>
        <begin position="1"/>
        <end position="10"/>
    </location>
</feature>
<dbReference type="PROSITE" id="PS00028">
    <property type="entry name" value="ZINC_FINGER_C2H2_1"/>
    <property type="match status" value="6"/>
</dbReference>
<feature type="domain" description="C2H2-type" evidence="9">
    <location>
        <begin position="1239"/>
        <end position="1266"/>
    </location>
</feature>
<feature type="compositionally biased region" description="Acidic residues" evidence="8">
    <location>
        <begin position="387"/>
        <end position="396"/>
    </location>
</feature>
<feature type="region of interest" description="Disordered" evidence="8">
    <location>
        <begin position="210"/>
        <end position="319"/>
    </location>
</feature>
<feature type="domain" description="C2H2-type" evidence="9">
    <location>
        <begin position="1267"/>
        <end position="1294"/>
    </location>
</feature>
<dbReference type="Gene3D" id="3.30.160.60">
    <property type="entry name" value="Classic Zinc Finger"/>
    <property type="match status" value="7"/>
</dbReference>
<dbReference type="PANTHER" id="PTHR24403:SF36">
    <property type="entry name" value="ZINC FINGER PROTEIN 335"/>
    <property type="match status" value="1"/>
</dbReference>
<feature type="domain" description="C2H2-type" evidence="9">
    <location>
        <begin position="824"/>
        <end position="851"/>
    </location>
</feature>
<dbReference type="FunFam" id="3.30.160.60:FF:000145">
    <property type="entry name" value="Zinc finger protein 574"/>
    <property type="match status" value="1"/>
</dbReference>
<dbReference type="SMART" id="SM00384">
    <property type="entry name" value="AT_hook"/>
    <property type="match status" value="3"/>
</dbReference>
<feature type="compositionally biased region" description="Low complexity" evidence="8">
    <location>
        <begin position="397"/>
        <end position="411"/>
    </location>
</feature>
<feature type="compositionally biased region" description="Low complexity" evidence="8">
    <location>
        <begin position="1191"/>
        <end position="1207"/>
    </location>
</feature>
<feature type="compositionally biased region" description="Low complexity" evidence="8">
    <location>
        <begin position="11"/>
        <end position="45"/>
    </location>
</feature>
<feature type="domain" description="C2H2-type" evidence="9">
    <location>
        <begin position="796"/>
        <end position="823"/>
    </location>
</feature>
<dbReference type="GO" id="GO:0007420">
    <property type="term" value="P:brain development"/>
    <property type="evidence" value="ECO:0007669"/>
    <property type="project" value="TreeGrafter"/>
</dbReference>
<dbReference type="FunFam" id="3.30.160.60:FF:003059">
    <property type="entry name" value="Zinc finger protein 335"/>
    <property type="match status" value="1"/>
</dbReference>
<feature type="compositionally biased region" description="Basic and acidic residues" evidence="8">
    <location>
        <begin position="493"/>
        <end position="502"/>
    </location>
</feature>
<evidence type="ECO:0000256" key="3">
    <source>
        <dbReference type="ARBA" id="ARBA00022737"/>
    </source>
</evidence>
<dbReference type="SMART" id="SM00355">
    <property type="entry name" value="ZnF_C2H2"/>
    <property type="match status" value="11"/>
</dbReference>
<evidence type="ECO:0000256" key="4">
    <source>
        <dbReference type="ARBA" id="ARBA00022771"/>
    </source>
</evidence>
<feature type="compositionally biased region" description="Basic residues" evidence="8">
    <location>
        <begin position="645"/>
        <end position="655"/>
    </location>
</feature>
<feature type="compositionally biased region" description="Polar residues" evidence="8">
    <location>
        <begin position="709"/>
        <end position="724"/>
    </location>
</feature>
<reference evidence="10 11" key="1">
    <citation type="submission" date="2019-01" db="EMBL/GenBank/DDBJ databases">
        <title>Genome Assembly of Collichthys lucidus.</title>
        <authorList>
            <person name="Cai M."/>
            <person name="Xiao S."/>
        </authorList>
    </citation>
    <scope>NUCLEOTIDE SEQUENCE [LARGE SCALE GENOMIC DNA]</scope>
    <source>
        <strain evidence="10">JT15FE1705JMU</strain>
        <tissue evidence="10">Muscle</tissue>
    </source>
</reference>
<dbReference type="FunFam" id="3.30.160.60:FF:001967">
    <property type="entry name" value="Ras-responsive element-binding protein"/>
    <property type="match status" value="1"/>
</dbReference>
<dbReference type="GO" id="GO:0050769">
    <property type="term" value="P:positive regulation of neurogenesis"/>
    <property type="evidence" value="ECO:0007669"/>
    <property type="project" value="TreeGrafter"/>
</dbReference>
<dbReference type="PROSITE" id="PS50157">
    <property type="entry name" value="ZINC_FINGER_C2H2_2"/>
    <property type="match status" value="9"/>
</dbReference>
<dbReference type="FunFam" id="3.30.160.60:FF:002167">
    <property type="entry name" value="Si:ch211-269m15.3"/>
    <property type="match status" value="1"/>
</dbReference>
<feature type="domain" description="C2H2-type" evidence="9">
    <location>
        <begin position="871"/>
        <end position="893"/>
    </location>
</feature>
<dbReference type="SUPFAM" id="SSF57667">
    <property type="entry name" value="beta-beta-alpha zinc fingers"/>
    <property type="match status" value="5"/>
</dbReference>
<evidence type="ECO:0000256" key="1">
    <source>
        <dbReference type="ARBA" id="ARBA00004123"/>
    </source>
</evidence>
<dbReference type="GO" id="GO:0000978">
    <property type="term" value="F:RNA polymerase II cis-regulatory region sequence-specific DNA binding"/>
    <property type="evidence" value="ECO:0007669"/>
    <property type="project" value="TreeGrafter"/>
</dbReference>
<accession>A0A4U5URL2</accession>
<evidence type="ECO:0000256" key="7">
    <source>
        <dbReference type="PROSITE-ProRule" id="PRU00042"/>
    </source>
</evidence>
<keyword evidence="3" id="KW-0677">Repeat</keyword>
<evidence type="ECO:0000313" key="11">
    <source>
        <dbReference type="Proteomes" id="UP000298787"/>
    </source>
</evidence>
<feature type="compositionally biased region" description="Acidic residues" evidence="8">
    <location>
        <begin position="585"/>
        <end position="622"/>
    </location>
</feature>
<evidence type="ECO:0000256" key="8">
    <source>
        <dbReference type="SAM" id="MobiDB-lite"/>
    </source>
</evidence>
<keyword evidence="11" id="KW-1185">Reference proteome</keyword>
<dbReference type="GO" id="GO:0045944">
    <property type="term" value="P:positive regulation of transcription by RNA polymerase II"/>
    <property type="evidence" value="ECO:0007669"/>
    <property type="project" value="TreeGrafter"/>
</dbReference>
<feature type="domain" description="C2H2-type" evidence="9">
    <location>
        <begin position="902"/>
        <end position="929"/>
    </location>
</feature>
<gene>
    <name evidence="10" type="ORF">D9C73_011620</name>
</gene>
<feature type="compositionally biased region" description="Low complexity" evidence="8">
    <location>
        <begin position="239"/>
        <end position="254"/>
    </location>
</feature>
<keyword evidence="2" id="KW-0479">Metal-binding</keyword>
<keyword evidence="4 7" id="KW-0863">Zinc-finger</keyword>
<evidence type="ECO:0000256" key="5">
    <source>
        <dbReference type="ARBA" id="ARBA00022833"/>
    </source>
</evidence>
<comment type="subcellular location">
    <subcellularLocation>
        <location evidence="1">Nucleus</location>
    </subcellularLocation>
</comment>
<feature type="region of interest" description="Disordered" evidence="8">
    <location>
        <begin position="335"/>
        <end position="518"/>
    </location>
</feature>
<dbReference type="InterPro" id="IPR017956">
    <property type="entry name" value="AT_hook_DNA-bd_motif"/>
</dbReference>
<evidence type="ECO:0000259" key="9">
    <source>
        <dbReference type="PROSITE" id="PS50157"/>
    </source>
</evidence>
<protein>
    <submittedName>
        <fullName evidence="10">Zinc finger protein 335 NRC-interacting factor 1</fullName>
    </submittedName>
</protein>
<feature type="compositionally biased region" description="Polar residues" evidence="8">
    <location>
        <begin position="451"/>
        <end position="491"/>
    </location>
</feature>
<feature type="compositionally biased region" description="Low complexity" evidence="8">
    <location>
        <begin position="627"/>
        <end position="644"/>
    </location>
</feature>
<feature type="region of interest" description="Disordered" evidence="8">
    <location>
        <begin position="1"/>
        <end position="57"/>
    </location>
</feature>
<dbReference type="PRINTS" id="PR00929">
    <property type="entry name" value="ATHOOK"/>
</dbReference>
<feature type="compositionally biased region" description="Basic and acidic residues" evidence="8">
    <location>
        <begin position="663"/>
        <end position="672"/>
    </location>
</feature>